<dbReference type="AlphaFoldDB" id="A0A7Y0Y4F8"/>
<evidence type="ECO:0000313" key="4">
    <source>
        <dbReference type="Proteomes" id="UP000578252"/>
    </source>
</evidence>
<dbReference type="NCBIfam" id="TIGR02185">
    <property type="entry name" value="Trep_Strep"/>
    <property type="match status" value="1"/>
</dbReference>
<organism evidence="3 4">
    <name type="scientific">Mobiluncus mulieris</name>
    <dbReference type="NCBI Taxonomy" id="2052"/>
    <lineage>
        <taxon>Bacteria</taxon>
        <taxon>Bacillati</taxon>
        <taxon>Actinomycetota</taxon>
        <taxon>Actinomycetes</taxon>
        <taxon>Actinomycetales</taxon>
        <taxon>Actinomycetaceae</taxon>
        <taxon>Mobiluncus</taxon>
    </lineage>
</organism>
<comment type="caution">
    <text evidence="3">The sequence shown here is derived from an EMBL/GenBank/DDBJ whole genome shotgun (WGS) entry which is preliminary data.</text>
</comment>
<proteinExistence type="predicted"/>
<keyword evidence="2" id="KW-0472">Membrane</keyword>
<feature type="compositionally biased region" description="Low complexity" evidence="1">
    <location>
        <begin position="10"/>
        <end position="24"/>
    </location>
</feature>
<feature type="transmembrane region" description="Helical" evidence="2">
    <location>
        <begin position="143"/>
        <end position="162"/>
    </location>
</feature>
<evidence type="ECO:0000313" key="3">
    <source>
        <dbReference type="EMBL" id="NMW65042.1"/>
    </source>
</evidence>
<name>A0A7Y0Y4F8_9ACTO</name>
<dbReference type="RefSeq" id="WP_169771894.1">
    <property type="nucleotide sequence ID" value="NZ_JABCUR010000004.1"/>
</dbReference>
<feature type="transmembrane region" description="Helical" evidence="2">
    <location>
        <begin position="70"/>
        <end position="89"/>
    </location>
</feature>
<feature type="transmembrane region" description="Helical" evidence="2">
    <location>
        <begin position="193"/>
        <end position="211"/>
    </location>
</feature>
<accession>A0A7Y0Y4F8</accession>
<feature type="region of interest" description="Disordered" evidence="1">
    <location>
        <begin position="1"/>
        <end position="24"/>
    </location>
</feature>
<dbReference type="Proteomes" id="UP000578252">
    <property type="component" value="Unassembled WGS sequence"/>
</dbReference>
<evidence type="ECO:0000256" key="1">
    <source>
        <dbReference type="SAM" id="MobiDB-lite"/>
    </source>
</evidence>
<dbReference type="InterPro" id="IPR011733">
    <property type="entry name" value="CHP02185_IM"/>
</dbReference>
<reference evidence="3 4" key="1">
    <citation type="submission" date="2020-04" db="EMBL/GenBank/DDBJ databases">
        <title>Antimicrobial susceptibility and clonality of vaginal-derived multi-drug resistant Mobiluncus isolates in China.</title>
        <authorList>
            <person name="Zhang X."/>
        </authorList>
    </citation>
    <scope>NUCLEOTIDE SEQUENCE [LARGE SCALE GENOMIC DNA]</scope>
    <source>
        <strain evidence="3 4">13</strain>
    </source>
</reference>
<evidence type="ECO:0000256" key="2">
    <source>
        <dbReference type="SAM" id="Phobius"/>
    </source>
</evidence>
<dbReference type="EMBL" id="JABCUR010000004">
    <property type="protein sequence ID" value="NMW65042.1"/>
    <property type="molecule type" value="Genomic_DNA"/>
</dbReference>
<keyword evidence="2" id="KW-0812">Transmembrane</keyword>
<protein>
    <submittedName>
        <fullName evidence="3">MptD family putative ECF transporter S component</fullName>
    </submittedName>
</protein>
<gene>
    <name evidence="3" type="ORF">HHJ78_05750</name>
</gene>
<sequence>MSNENETRPGTTGKTAGGNNTTEKTGVTKSSTWFDLQPRYLVNAGVFTVIYILACWAVMVFSLLGPAASLVGIAISLLIGGPIIMLYLVRTPTIGAMTIMGLITGLLIGLAHAWPAIPICLVAGLVADIIAASGDFRSRGRNIIAYAVFSLWYISPYVKIFYDPEAYFAHMRAGKRSAQFVDQFQAIFTPTNLIIMEVGIFVVALLGGWLGTRMLAKHFAKAGLA</sequence>
<feature type="transmembrane region" description="Helical" evidence="2">
    <location>
        <begin position="40"/>
        <end position="64"/>
    </location>
</feature>
<keyword evidence="2" id="KW-1133">Transmembrane helix</keyword>
<dbReference type="Pfam" id="PF09605">
    <property type="entry name" value="Trep_Strep"/>
    <property type="match status" value="1"/>
</dbReference>